<name>A0ABY5AL27_9CYAN</name>
<organism evidence="3 4">
    <name type="scientific">Phormidium yuhuli AB48</name>
    <dbReference type="NCBI Taxonomy" id="2940671"/>
    <lineage>
        <taxon>Bacteria</taxon>
        <taxon>Bacillati</taxon>
        <taxon>Cyanobacteriota</taxon>
        <taxon>Cyanophyceae</taxon>
        <taxon>Oscillatoriophycideae</taxon>
        <taxon>Oscillatoriales</taxon>
        <taxon>Oscillatoriaceae</taxon>
        <taxon>Phormidium</taxon>
        <taxon>Phormidium yuhuli</taxon>
    </lineage>
</organism>
<dbReference type="PANTHER" id="PTHR34351:SF1">
    <property type="entry name" value="SLR1927 PROTEIN"/>
    <property type="match status" value="1"/>
</dbReference>
<proteinExistence type="predicted"/>
<keyword evidence="4" id="KW-1185">Reference proteome</keyword>
<dbReference type="EMBL" id="CP098611">
    <property type="protein sequence ID" value="USR89641.1"/>
    <property type="molecule type" value="Genomic_DNA"/>
</dbReference>
<dbReference type="Proteomes" id="UP001056708">
    <property type="component" value="Chromosome"/>
</dbReference>
<evidence type="ECO:0000313" key="3">
    <source>
        <dbReference type="EMBL" id="USR89641.1"/>
    </source>
</evidence>
<keyword evidence="1" id="KW-0472">Membrane</keyword>
<feature type="transmembrane region" description="Helical" evidence="1">
    <location>
        <begin position="44"/>
        <end position="62"/>
    </location>
</feature>
<dbReference type="PANTHER" id="PTHR34351">
    <property type="entry name" value="SLR1927 PROTEIN-RELATED"/>
    <property type="match status" value="1"/>
</dbReference>
<evidence type="ECO:0000313" key="4">
    <source>
        <dbReference type="Proteomes" id="UP001056708"/>
    </source>
</evidence>
<feature type="domain" description="DUF58" evidence="2">
    <location>
        <begin position="216"/>
        <end position="261"/>
    </location>
</feature>
<evidence type="ECO:0000256" key="1">
    <source>
        <dbReference type="SAM" id="Phobius"/>
    </source>
</evidence>
<reference evidence="3" key="1">
    <citation type="submission" date="2022-06" db="EMBL/GenBank/DDBJ databases">
        <title>Genome sequence of Phormidium yuhuli AB48 isolated from an industrial photobioreactor environment.</title>
        <authorList>
            <person name="Qiu Y."/>
            <person name="Noonan A.J.C."/>
            <person name="Dofher K."/>
            <person name="Koch M."/>
            <person name="Kieft B."/>
            <person name="Lin X."/>
            <person name="Ziels R.M."/>
            <person name="Hallam S.J."/>
        </authorList>
    </citation>
    <scope>NUCLEOTIDE SEQUENCE</scope>
    <source>
        <strain evidence="3">AB48</strain>
    </source>
</reference>
<evidence type="ECO:0000259" key="2">
    <source>
        <dbReference type="Pfam" id="PF01882"/>
    </source>
</evidence>
<dbReference type="InterPro" id="IPR002881">
    <property type="entry name" value="DUF58"/>
</dbReference>
<dbReference type="RefSeq" id="WP_252660540.1">
    <property type="nucleotide sequence ID" value="NZ_CP098611.1"/>
</dbReference>
<dbReference type="Pfam" id="PF01882">
    <property type="entry name" value="DUF58"/>
    <property type="match status" value="1"/>
</dbReference>
<keyword evidence="1" id="KW-0812">Transmembrane</keyword>
<sequence>MKRKLRQFGDWLERRWVQPAFAGWLCLGLSLFYLGSAANTMSGWLYAISGAALALLGIAAILPPRSLRRLSLERHPIDPVSSGESLTVMLEVHNPQRRPKLLLQLHDEIPPRLGTPPQRVIESLPGGETLRWIYQHPAAQRGIYHWDQVTLRTAAPLGLFWCRRSRQVPGKAIVYPQVLPLQRCPLIDGIGQEENPVFSAYERQVQPASEGLTRALRPYRFGDPMRMIHWRTSARYGELRVRELEVFQSGLDAVIALDTAAHWDAEDFEQGAIAAASLYFYATQIQLNVRLWTAKTGLVKGHRVVLETLAGASFGESETADPIGDRPTLWLTPNAATLENLTASSRWILWARSVPPGLSAGGLAINPDKDLQRQLQSLLK</sequence>
<protein>
    <submittedName>
        <fullName evidence="3">DUF58 domain-containing protein</fullName>
    </submittedName>
</protein>
<feature type="transmembrane region" description="Helical" evidence="1">
    <location>
        <begin position="21"/>
        <end position="38"/>
    </location>
</feature>
<gene>
    <name evidence="3" type="ORF">NEA10_12200</name>
</gene>
<accession>A0ABY5AL27</accession>
<keyword evidence="1" id="KW-1133">Transmembrane helix</keyword>